<dbReference type="KEGG" id="psyt:DSAG12_00090"/>
<dbReference type="GeneID" id="41328096"/>
<feature type="transmembrane region" description="Helical" evidence="1">
    <location>
        <begin position="90"/>
        <end position="111"/>
    </location>
</feature>
<keyword evidence="1" id="KW-0472">Membrane</keyword>
<reference evidence="2 3" key="2">
    <citation type="journal article" date="2024" name="Int. J. Syst. Evol. Microbiol.">
        <title>Promethearchaeum syntrophicum gen. nov., sp. nov., an anaerobic, obligately syntrophic archaeon, the first isolate of the lineage 'Asgard' archaea, and proposal of the new archaeal phylum Promethearchaeota phyl. nov. and kingdom Promethearchaeati regn. nov.</title>
        <authorList>
            <person name="Imachi H."/>
            <person name="Nobu M.K."/>
            <person name="Kato S."/>
            <person name="Takaki Y."/>
            <person name="Miyazaki M."/>
            <person name="Miyata M."/>
            <person name="Ogawara M."/>
            <person name="Saito Y."/>
            <person name="Sakai S."/>
            <person name="Tahara Y.O."/>
            <person name="Takano Y."/>
            <person name="Tasumi E."/>
            <person name="Uematsu K."/>
            <person name="Yoshimura T."/>
            <person name="Itoh T."/>
            <person name="Ohkuma M."/>
            <person name="Takai K."/>
        </authorList>
    </citation>
    <scope>NUCLEOTIDE SEQUENCE [LARGE SCALE GENOMIC DNA]</scope>
    <source>
        <strain evidence="2 3">MK-D1</strain>
    </source>
</reference>
<dbReference type="RefSeq" id="WP_147661240.1">
    <property type="nucleotide sequence ID" value="NZ_CP042905.2"/>
</dbReference>
<evidence type="ECO:0000313" key="3">
    <source>
        <dbReference type="Proteomes" id="UP000321408"/>
    </source>
</evidence>
<organism evidence="2 3">
    <name type="scientific">Promethearchaeum syntrophicum</name>
    <dbReference type="NCBI Taxonomy" id="2594042"/>
    <lineage>
        <taxon>Archaea</taxon>
        <taxon>Promethearchaeati</taxon>
        <taxon>Promethearchaeota</taxon>
        <taxon>Promethearchaeia</taxon>
        <taxon>Promethearchaeales</taxon>
        <taxon>Promethearchaeaceae</taxon>
        <taxon>Promethearchaeum</taxon>
    </lineage>
</organism>
<evidence type="ECO:0008006" key="4">
    <source>
        <dbReference type="Google" id="ProtNLM"/>
    </source>
</evidence>
<protein>
    <recommendedName>
        <fullName evidence="4">DUF998 domain-containing protein</fullName>
    </recommendedName>
</protein>
<keyword evidence="1" id="KW-1133">Transmembrane helix</keyword>
<proteinExistence type="predicted"/>
<feature type="transmembrane region" description="Helical" evidence="1">
    <location>
        <begin position="131"/>
        <end position="153"/>
    </location>
</feature>
<dbReference type="EMBL" id="CP042905">
    <property type="protein sequence ID" value="QEE14279.1"/>
    <property type="molecule type" value="Genomic_DNA"/>
</dbReference>
<sequence length="254" mass="28966">MHNDDFEEIFYTNTEPQEIYEKESKKKEIYLKSGINKKKIYSKGMENWVHFIYTWSILLGLAVVSIIAQAKFPTRFNYFINTISEQGSIILNPIGGIVWRIGVLINGIAHIPHNLLVYKKIFYINPLWSKISTIFALIAAVSFSFVGAIPVDYGTYHNLASIFAFVGYYISAILGFIILASKNSPLGNYLRNSKKALGFLIYFLFSGAGCVFSSILSSKIVFVAAIYPFLEWNYLLAICIWFVSWVYLLPKLKK</sequence>
<feature type="transmembrane region" description="Helical" evidence="1">
    <location>
        <begin position="159"/>
        <end position="179"/>
    </location>
</feature>
<reference evidence="2 3" key="1">
    <citation type="journal article" date="2020" name="Nature">
        <title>Isolation of an archaeon at the prokaryote-eukaryote interface.</title>
        <authorList>
            <person name="Imachi H."/>
            <person name="Nobu M.K."/>
            <person name="Nakahara N."/>
            <person name="Morono Y."/>
            <person name="Ogawara M."/>
            <person name="Takaki Y."/>
            <person name="Takano Y."/>
            <person name="Uematsu K."/>
            <person name="Ikuta T."/>
            <person name="Ito M."/>
            <person name="Matsui Y."/>
            <person name="Miyazaki M."/>
            <person name="Murata K."/>
            <person name="Saito Y."/>
            <person name="Sakai S."/>
            <person name="Song C."/>
            <person name="Tasumi E."/>
            <person name="Yamanaka Y."/>
            <person name="Yamaguchi T."/>
            <person name="Kamagata Y."/>
            <person name="Tamaki H."/>
            <person name="Takai K."/>
        </authorList>
    </citation>
    <scope>NUCLEOTIDE SEQUENCE [LARGE SCALE GENOMIC DNA]</scope>
    <source>
        <strain evidence="2 3">MK-D1</strain>
    </source>
</reference>
<dbReference type="AlphaFoldDB" id="A0A5B9D5A3"/>
<dbReference type="OrthoDB" id="359511at2157"/>
<keyword evidence="3" id="KW-1185">Reference proteome</keyword>
<name>A0A5B9D5A3_9ARCH</name>
<gene>
    <name evidence="2" type="ORF">DSAG12_00090</name>
</gene>
<evidence type="ECO:0000313" key="2">
    <source>
        <dbReference type="EMBL" id="QEE14279.1"/>
    </source>
</evidence>
<feature type="transmembrane region" description="Helical" evidence="1">
    <location>
        <begin position="48"/>
        <end position="70"/>
    </location>
</feature>
<evidence type="ECO:0000256" key="1">
    <source>
        <dbReference type="SAM" id="Phobius"/>
    </source>
</evidence>
<accession>A0A5B9D5A3</accession>
<keyword evidence="1" id="KW-0812">Transmembrane</keyword>
<dbReference type="Proteomes" id="UP000321408">
    <property type="component" value="Chromosome"/>
</dbReference>
<feature type="transmembrane region" description="Helical" evidence="1">
    <location>
        <begin position="199"/>
        <end position="226"/>
    </location>
</feature>
<feature type="transmembrane region" description="Helical" evidence="1">
    <location>
        <begin position="232"/>
        <end position="249"/>
    </location>
</feature>